<dbReference type="AlphaFoldDB" id="A0A9Q0RU12"/>
<comment type="caution">
    <text evidence="2">The sequence shown here is derived from an EMBL/GenBank/DDBJ whole genome shotgun (WGS) entry which is preliminary data.</text>
</comment>
<accession>A0A9Q0RU12</accession>
<protein>
    <submittedName>
        <fullName evidence="2">Uncharacterized protein</fullName>
    </submittedName>
</protein>
<name>A0A9Q0RU12_9DIPT</name>
<keyword evidence="1" id="KW-1133">Transmembrane helix</keyword>
<gene>
    <name evidence="2" type="ORF">Bhyg_17219</name>
</gene>
<feature type="non-terminal residue" evidence="2">
    <location>
        <position position="1"/>
    </location>
</feature>
<reference evidence="2" key="1">
    <citation type="submission" date="2022-07" db="EMBL/GenBank/DDBJ databases">
        <authorList>
            <person name="Trinca V."/>
            <person name="Uliana J.V.C."/>
            <person name="Torres T.T."/>
            <person name="Ward R.J."/>
            <person name="Monesi N."/>
        </authorList>
    </citation>
    <scope>NUCLEOTIDE SEQUENCE</scope>
    <source>
        <strain evidence="2">HSMRA1968</strain>
        <tissue evidence="2">Whole embryos</tissue>
    </source>
</reference>
<keyword evidence="1" id="KW-0472">Membrane</keyword>
<feature type="transmembrane region" description="Helical" evidence="1">
    <location>
        <begin position="21"/>
        <end position="43"/>
    </location>
</feature>
<proteinExistence type="predicted"/>
<evidence type="ECO:0000313" key="2">
    <source>
        <dbReference type="EMBL" id="KAJ6623037.1"/>
    </source>
</evidence>
<sequence>MAIATSVPESASAIPFERVKFQYLAVLCANIIALSHGSAIGWLSPALPALQSNRTILETGAITLDEFS</sequence>
<organism evidence="2 3">
    <name type="scientific">Pseudolycoriella hygida</name>
    <dbReference type="NCBI Taxonomy" id="35572"/>
    <lineage>
        <taxon>Eukaryota</taxon>
        <taxon>Metazoa</taxon>
        <taxon>Ecdysozoa</taxon>
        <taxon>Arthropoda</taxon>
        <taxon>Hexapoda</taxon>
        <taxon>Insecta</taxon>
        <taxon>Pterygota</taxon>
        <taxon>Neoptera</taxon>
        <taxon>Endopterygota</taxon>
        <taxon>Diptera</taxon>
        <taxon>Nematocera</taxon>
        <taxon>Sciaroidea</taxon>
        <taxon>Sciaridae</taxon>
        <taxon>Pseudolycoriella</taxon>
    </lineage>
</organism>
<evidence type="ECO:0000256" key="1">
    <source>
        <dbReference type="SAM" id="Phobius"/>
    </source>
</evidence>
<dbReference type="OrthoDB" id="6612291at2759"/>
<keyword evidence="3" id="KW-1185">Reference proteome</keyword>
<evidence type="ECO:0000313" key="3">
    <source>
        <dbReference type="Proteomes" id="UP001151699"/>
    </source>
</evidence>
<dbReference type="EMBL" id="WJQU01003663">
    <property type="protein sequence ID" value="KAJ6623037.1"/>
    <property type="molecule type" value="Genomic_DNA"/>
</dbReference>
<dbReference type="Proteomes" id="UP001151699">
    <property type="component" value="Unassembled WGS sequence"/>
</dbReference>
<keyword evidence="1" id="KW-0812">Transmembrane</keyword>